<dbReference type="GO" id="GO:0015171">
    <property type="term" value="F:amino acid transmembrane transporter activity"/>
    <property type="evidence" value="ECO:0007669"/>
    <property type="project" value="TreeGrafter"/>
</dbReference>
<dbReference type="PANTHER" id="PTHR43341:SF18">
    <property type="entry name" value="AMINO ACID PERMEASE_ SLC12A DOMAIN-CONTAINING PROTEIN"/>
    <property type="match status" value="1"/>
</dbReference>
<gene>
    <name evidence="7" type="ORF">PAN0_017d5554</name>
</gene>
<dbReference type="InterPro" id="IPR004841">
    <property type="entry name" value="AA-permease/SLC12A_dom"/>
</dbReference>
<keyword evidence="5" id="KW-1133">Transmembrane helix</keyword>
<proteinExistence type="predicted"/>
<evidence type="ECO:0000256" key="2">
    <source>
        <dbReference type="ARBA" id="ARBA00022448"/>
    </source>
</evidence>
<keyword evidence="2" id="KW-0813">Transport</keyword>
<dbReference type="PANTHER" id="PTHR43341">
    <property type="entry name" value="AMINO ACID PERMEASE"/>
    <property type="match status" value="1"/>
</dbReference>
<dbReference type="AlphaFoldDB" id="A0A081CKY1"/>
<dbReference type="GeneID" id="26306383"/>
<name>A0A081CKY1_PSEA2</name>
<dbReference type="Gene3D" id="1.20.1740.10">
    <property type="entry name" value="Amino acid/polyamine transporter I"/>
    <property type="match status" value="1"/>
</dbReference>
<keyword evidence="3" id="KW-0812">Transmembrane</keyword>
<dbReference type="HOGENOM" id="CLU_007946_12_1_1"/>
<organism evidence="7 8">
    <name type="scientific">Pseudozyma antarctica</name>
    <name type="common">Yeast</name>
    <name type="synonym">Candida antarctica</name>
    <dbReference type="NCBI Taxonomy" id="84753"/>
    <lineage>
        <taxon>Eukaryota</taxon>
        <taxon>Fungi</taxon>
        <taxon>Dikarya</taxon>
        <taxon>Basidiomycota</taxon>
        <taxon>Ustilaginomycotina</taxon>
        <taxon>Ustilaginomycetes</taxon>
        <taxon>Ustilaginales</taxon>
        <taxon>Ustilaginaceae</taxon>
        <taxon>Moesziomyces</taxon>
    </lineage>
</organism>
<dbReference type="GO" id="GO:0016020">
    <property type="term" value="C:membrane"/>
    <property type="evidence" value="ECO:0007669"/>
    <property type="project" value="UniProtKB-SubCell"/>
</dbReference>
<evidence type="ECO:0000313" key="7">
    <source>
        <dbReference type="EMBL" id="GAK67327.1"/>
    </source>
</evidence>
<keyword evidence="6" id="KW-0472">Membrane</keyword>
<dbReference type="PIRSF" id="PIRSF006060">
    <property type="entry name" value="AA_transporter"/>
    <property type="match status" value="1"/>
</dbReference>
<comment type="subcellular location">
    <subcellularLocation>
        <location evidence="1">Membrane</location>
        <topology evidence="1">Multi-pass membrane protein</topology>
    </subcellularLocation>
</comment>
<dbReference type="EMBL" id="DF830084">
    <property type="protein sequence ID" value="GAK67327.1"/>
    <property type="molecule type" value="Genomic_DNA"/>
</dbReference>
<protein>
    <submittedName>
        <fullName evidence="7">Dicarboxylic amino acid permease</fullName>
    </submittedName>
</protein>
<evidence type="ECO:0000256" key="5">
    <source>
        <dbReference type="ARBA" id="ARBA00022989"/>
    </source>
</evidence>
<dbReference type="RefSeq" id="XP_014654614.1">
    <property type="nucleotide sequence ID" value="XM_014799128.1"/>
</dbReference>
<dbReference type="FunFam" id="1.20.1740.10:FF:000006">
    <property type="entry name" value="General amino acid permease"/>
    <property type="match status" value="1"/>
</dbReference>
<evidence type="ECO:0000256" key="3">
    <source>
        <dbReference type="ARBA" id="ARBA00022692"/>
    </source>
</evidence>
<dbReference type="InterPro" id="IPR050524">
    <property type="entry name" value="APC_YAT"/>
</dbReference>
<evidence type="ECO:0000256" key="4">
    <source>
        <dbReference type="ARBA" id="ARBA00022970"/>
    </source>
</evidence>
<keyword evidence="8" id="KW-1185">Reference proteome</keyword>
<accession>A0A081CKY1</accession>
<dbReference type="OrthoDB" id="10062876at2759"/>
<dbReference type="Pfam" id="PF00324">
    <property type="entry name" value="AA_permease"/>
    <property type="match status" value="1"/>
</dbReference>
<sequence length="572" mass="62528">MSGLQDAMGHTGRSDDAVHNGKLRSEEDGGSVDKTVHAAYADDGDELGVTTTEQAHLKRGLEQRHLSMIALAGSIGTGLFLSLSGSIQTGGPLGALLGYAVVGAIVCSVQFALGEVSALLPVSGSFVRHAAFLNDPAWGFAAGWNLVYGNVLSIPSEISAICVLFQYWTDINSSLWIMVFILLTFIVGVAFVRVFGEVEFAFASLKLLTVVFLIIFGLVVNLGGVPGVERVGFRYWKTPGPFVEFIGTGAWGRFLGFWSVMTNAVFSFAGIESLAMAAAETRNPGRTIPRACKRVFFRIVLFYLLAVLVVGMLVASDDPRLNDESGTAAQSPFVIAVSTAGYSAVGSVVNAIVITSAWSSSNQALLAGTRVLYGLALKRQAPSLFLRTTSWGIPIYCVLFFTAFMFLSFMTLSSGALTVFYWFVALTSAGVLVSWCTVLFNHIRLKTALRRQGIPASELPWNNGWTLYSSYAGLVMCLIILFTGGFRVFTKGNWDANSFVSSYLDIPLVIVFFLGWKLIKKTRWVRLDELPLRAIIEQAKERAHQAEMEQQAEDALKGNRHRWLKYISWIWD</sequence>
<keyword evidence="4" id="KW-0029">Amino-acid transport</keyword>
<evidence type="ECO:0000256" key="6">
    <source>
        <dbReference type="ARBA" id="ARBA00023136"/>
    </source>
</evidence>
<reference evidence="8" key="1">
    <citation type="journal article" date="2014" name="Genome Announc.">
        <title>Draft Genome Sequence of the Yeast Pseudozyma antarctica Type Strain JCM10317, a Producer of the Glycolipid Biosurfactants, Mannosylerythritol Lipids.</title>
        <authorList>
            <person name="Saika A."/>
            <person name="Koike H."/>
            <person name="Hori T."/>
            <person name="Fukuoka T."/>
            <person name="Sato S."/>
            <person name="Habe H."/>
            <person name="Kitamoto D."/>
            <person name="Morita T."/>
        </authorList>
    </citation>
    <scope>NUCLEOTIDE SEQUENCE [LARGE SCALE GENOMIC DNA]</scope>
    <source>
        <strain evidence="8">JCM 10317</strain>
    </source>
</reference>
<evidence type="ECO:0000256" key="1">
    <source>
        <dbReference type="ARBA" id="ARBA00004141"/>
    </source>
</evidence>
<evidence type="ECO:0000313" key="8">
    <source>
        <dbReference type="Proteomes" id="UP000053758"/>
    </source>
</evidence>
<dbReference type="Proteomes" id="UP000053758">
    <property type="component" value="Unassembled WGS sequence"/>
</dbReference>